<comment type="caution">
    <text evidence="3">The sequence shown here is derived from an EMBL/GenBank/DDBJ whole genome shotgun (WGS) entry which is preliminary data.</text>
</comment>
<dbReference type="EMBL" id="SBII01000001">
    <property type="protein sequence ID" value="RWX03705.1"/>
    <property type="molecule type" value="Genomic_DNA"/>
</dbReference>
<keyword evidence="4" id="KW-1185">Reference proteome</keyword>
<gene>
    <name evidence="3" type="ORF">EPI11_01895</name>
</gene>
<sequence>MFKFENNPKTWERIDYQIISRGFVKAYSDDTILKANIGWFEKENYKTIEFDCIEWNNDKEIMHDHLSLKLDFPPYYGKNWDALDECLNDLEIPENGLVVVFKNLDLINIKTAHTLINCFVSSAQTHILFNERLLALIKVENQKFELPPLGAITLSYY</sequence>
<feature type="domain" description="Barstar (barnase inhibitor)" evidence="2">
    <location>
        <begin position="46"/>
        <end position="117"/>
    </location>
</feature>
<dbReference type="SUPFAM" id="SSF52038">
    <property type="entry name" value="Barstar-related"/>
    <property type="match status" value="1"/>
</dbReference>
<evidence type="ECO:0000259" key="2">
    <source>
        <dbReference type="Pfam" id="PF01337"/>
    </source>
</evidence>
<reference evidence="3 4" key="1">
    <citation type="submission" date="2019-01" db="EMBL/GenBank/DDBJ databases">
        <title>Flavobacterium sp. nov.,isolated from freshwater.</title>
        <authorList>
            <person name="Zhang R."/>
            <person name="Du Z.-J."/>
        </authorList>
    </citation>
    <scope>NUCLEOTIDE SEQUENCE [LARGE SCALE GENOMIC DNA]</scope>
    <source>
        <strain evidence="3 4">1E403</strain>
    </source>
</reference>
<dbReference type="Proteomes" id="UP000287527">
    <property type="component" value="Unassembled WGS sequence"/>
</dbReference>
<proteinExistence type="inferred from homology"/>
<accession>A0A3S3RLM7</accession>
<protein>
    <recommendedName>
        <fullName evidence="2">Barstar (barnase inhibitor) domain-containing protein</fullName>
    </recommendedName>
</protein>
<dbReference type="Gene3D" id="3.30.370.10">
    <property type="entry name" value="Barstar-like"/>
    <property type="match status" value="1"/>
</dbReference>
<evidence type="ECO:0000256" key="1">
    <source>
        <dbReference type="ARBA" id="ARBA00006845"/>
    </source>
</evidence>
<name>A0A3S3RLM7_9FLAO</name>
<dbReference type="OrthoDB" id="7575400at2"/>
<dbReference type="InterPro" id="IPR000468">
    <property type="entry name" value="Barstar"/>
</dbReference>
<dbReference type="AlphaFoldDB" id="A0A3S3RLM7"/>
<evidence type="ECO:0000313" key="3">
    <source>
        <dbReference type="EMBL" id="RWX03705.1"/>
    </source>
</evidence>
<dbReference type="Pfam" id="PF01337">
    <property type="entry name" value="Barstar"/>
    <property type="match status" value="1"/>
</dbReference>
<dbReference type="InterPro" id="IPR035905">
    <property type="entry name" value="Barstar-like_sf"/>
</dbReference>
<dbReference type="RefSeq" id="WP_128388260.1">
    <property type="nucleotide sequence ID" value="NZ_SBII01000001.1"/>
</dbReference>
<organism evidence="3 4">
    <name type="scientific">Flavobacterium cerinum</name>
    <dbReference type="NCBI Taxonomy" id="2502784"/>
    <lineage>
        <taxon>Bacteria</taxon>
        <taxon>Pseudomonadati</taxon>
        <taxon>Bacteroidota</taxon>
        <taxon>Flavobacteriia</taxon>
        <taxon>Flavobacteriales</taxon>
        <taxon>Flavobacteriaceae</taxon>
        <taxon>Flavobacterium</taxon>
    </lineage>
</organism>
<evidence type="ECO:0000313" key="4">
    <source>
        <dbReference type="Proteomes" id="UP000287527"/>
    </source>
</evidence>
<comment type="similarity">
    <text evidence="1">Belongs to the barstar family.</text>
</comment>